<dbReference type="Gene3D" id="3.40.50.300">
    <property type="entry name" value="P-loop containing nucleotide triphosphate hydrolases"/>
    <property type="match status" value="2"/>
</dbReference>
<dbReference type="CDD" id="cd18809">
    <property type="entry name" value="SF1_C_RecD"/>
    <property type="match status" value="1"/>
</dbReference>
<name>Q70K35_9ACTN</name>
<evidence type="ECO:0000313" key="7">
    <source>
        <dbReference type="EMBL" id="SDT92411.1"/>
    </source>
</evidence>
<evidence type="ECO:0000256" key="2">
    <source>
        <dbReference type="ARBA" id="ARBA00022840"/>
    </source>
</evidence>
<dbReference type="GO" id="GO:0003678">
    <property type="term" value="F:DNA helicase activity"/>
    <property type="evidence" value="ECO:0007669"/>
    <property type="project" value="UniProtKB-ARBA"/>
</dbReference>
<dbReference type="RefSeq" id="WP_011161163.1">
    <property type="nucleotide sequence ID" value="NC_005307.1"/>
</dbReference>
<dbReference type="GO" id="GO:0005524">
    <property type="term" value="F:ATP binding"/>
    <property type="evidence" value="ECO:0007669"/>
    <property type="project" value="UniProtKB-KW"/>
</dbReference>
<feature type="domain" description="UvrD-like helicase C-terminal" evidence="6">
    <location>
        <begin position="970"/>
        <end position="1009"/>
    </location>
</feature>
<accession>Q70K35</accession>
<proteinExistence type="predicted"/>
<dbReference type="NCBIfam" id="NF041492">
    <property type="entry name" value="MobF"/>
    <property type="match status" value="1"/>
</dbReference>
<dbReference type="SUPFAM" id="SSF55464">
    <property type="entry name" value="Origin of replication-binding domain, RBD-like"/>
    <property type="match status" value="1"/>
</dbReference>
<dbReference type="EMBL" id="FNLM01000030">
    <property type="protein sequence ID" value="SDT92411.1"/>
    <property type="molecule type" value="Genomic_DNA"/>
</dbReference>
<dbReference type="InterPro" id="IPR027785">
    <property type="entry name" value="UvrD-like_helicase_C"/>
</dbReference>
<dbReference type="PANTHER" id="PTHR43788">
    <property type="entry name" value="DNA2/NAM7 HELICASE FAMILY MEMBER"/>
    <property type="match status" value="1"/>
</dbReference>
<feature type="domain" description="TrwC relaxase" evidence="5">
    <location>
        <begin position="10"/>
        <end position="434"/>
    </location>
</feature>
<sequence length="2072" mass="222685">MTATIHKLTAGDGYEYLTKSVAAMDATDKGRVSLADYYSAKGDSPGQWIGSGLAGLADVGSGLDVADELAEARTVEAGSMVSAAQMKALFGEGRHPNATAIEQHAVASSDCRTAEALAATKLGNAYAVYNEFPEFLQELAVVFRDHNLARGERWDAVIDDDTRAALRTELGRERFTKTYRRPPRDSRELSGFIAQESRRRQSAVAGYDMTFSPVKSVSALWAVAPLPMAEKIEAAHRQAVADALAFIEREACLSRLGTDGIAQVDTDGLIAAAFTHRDSRAGDPDLHTHVAISNKVRVRDAAGITRWMALDGTPLFKATVSASEVYNSRIELYLQRDLGVSFSERFSADVRKRPVREIDGVSAELMARWSSRRAAIEERIDELSKQFLADHGREPTTGEAFDLAQQATLDTREAKHEPRSYAEQRQAWRADARRILGGDRAISDLVHEATHPRPRTREHPEFTDELCTELAANCIENISATRARWQRPHLRAEAERQLRARDFAGITDTDELAAAVERIVDTALAADTSVAVSSDALDGDLNEPEVLRRANGESVFVRHDVALHTSTDILAAEHRIVAAAKRTDGRRLDETTVDIALLEQAANGRELNAGQAAMVRELATSGRRVQLVLAPAGTGKTTAMRTLARAWTDSGGTLIGLAPTAAAAAVLRDELDTTTDTAAKLVQLATAERELAQTRALAATPRWRTIGKPELANKVAAAKKTLADPTYQNLTLPDWYTQIGPDTLVVVDEAGMASTSDLDEVIRCVAARGGSVRLVGDDQQLASISAGGVLRDVAHETGALTLSQVVRFSDAAEGAASLALRDGDPAALGFYADHGRIHVESDAAAADDAYRAWARDRAQGRDTVMIAATRDTVNALNERARADRLAAIDPHLHGPELRLSDGLSASVGDIISTRSNRRDLRVSATDWVRNGDRWRVTHIGADGTLTAQHLDLNRHVQLPADYVAEHTTLGYASTIHAAQGMTADTCHVIGSDALDRQLLYVAMTRGRHGNHIYLPTTETDPHNATTPKARHPQTGLETLAAILGRDGAQQSATTAQRDAVDPFLRLSRAAAAYDHALGAAAEHTLGAKALRDLEHDADALYSTHTGTPAGTLTACAAWPTLRTHLATLALGGDDPIARLQAAITHRELATAADPAAVLDWRLDPTQQHSAGGGPLPWLPRVPAGFDDPQWAPYLTRRDALVTDLAAAVTERATAWDATTAPMWARPLLLADPDRGRELVAELAVFRAARGVDDTDRRPAGPRPDSIALARRHAALTERADALITTTAEAARYADLARDLDPHLLADPYWPELADHLSLAARAGLDVDALARDALADNPLPTEMPAAALWWRLSGQLAPAAAEATNTGLRPDWADALVGIVGDRAAEAILTDRAWPALVAAVNAADPAQWTPHNLLDLADTLLHHGADDDHTVRLDEYARLLTWRVELLVTHSSHATDLAPPAEAPPTPEDEAAAEAAAEAAGLSDPWAQVPASGPVADADHELAGVDEDYLAALTATEPAPEPGVDDLDVEELDRYEDLAFAEFAADVVAAPDRFAAPSDLAECIALRYELTAQLAELAADMMQLREAINAGTSAHQQAMAPHVLALRAAADHQFAAAADTAGHHHDLMMAEQLIEDLTNQATALRRTAAQLRATDTTDLDPLSDAEAPDLAALRAEADATALEWRITAATADRDALTAVYDEANARLESAIAQSGGVRVTDTDVELMRLQASELDELNLADLRARRADLTTRIYRIDNRLNHVHALTHTAHHHRDTYLMPTTATGPVATPDPVAPSATHPATEATATAVVEDVDAELRDWLRADPLRAMSDDQLTTHLRTLTRRHTLAVDDLRTSRPAPERTPRVRAEHAELADTVDRIATARTAGRALADAATRVAGARAELAGLPPAGRGRKARVEHDQHHQRLAEAVAAAERQHQYLAAAHEQTRRDVGVPEHQWDDLSARAADTATLAGELAAAEQTDARARQLHQTAIDDRDAAAAAIAATRAEVARRHDLPGRARAVEDSIRATLDDTGTQAEPATVTSASAALSPRTNDLPPDTAPRRDSGYDI</sequence>
<keyword evidence="2" id="KW-0067">ATP-binding</keyword>
<dbReference type="InterPro" id="IPR014862">
    <property type="entry name" value="TrwC"/>
</dbReference>
<feature type="region of interest" description="Disordered" evidence="4">
    <location>
        <begin position="2032"/>
        <end position="2072"/>
    </location>
</feature>
<keyword evidence="1" id="KW-0547">Nucleotide-binding</keyword>
<evidence type="ECO:0000313" key="8">
    <source>
        <dbReference type="Proteomes" id="UP000183180"/>
    </source>
</evidence>
<dbReference type="STRING" id="158898.SAMN04488548_13044"/>
<dbReference type="InterPro" id="IPR027417">
    <property type="entry name" value="P-loop_NTPase"/>
</dbReference>
<dbReference type="Pfam" id="PF08751">
    <property type="entry name" value="TrwC"/>
    <property type="match status" value="1"/>
</dbReference>
<dbReference type="InterPro" id="IPR050534">
    <property type="entry name" value="Coronavir_polyprotein_1ab"/>
</dbReference>
<dbReference type="Pfam" id="PF13538">
    <property type="entry name" value="UvrD_C_2"/>
    <property type="match status" value="1"/>
</dbReference>
<evidence type="ECO:0000256" key="3">
    <source>
        <dbReference type="SAM" id="Coils"/>
    </source>
</evidence>
<reference evidence="7 8" key="1">
    <citation type="submission" date="2016-10" db="EMBL/GenBank/DDBJ databases">
        <authorList>
            <person name="de Groot N.N."/>
        </authorList>
    </citation>
    <scope>NUCLEOTIDE SEQUENCE [LARGE SCALE GENOMIC DNA]</scope>
    <source>
        <strain evidence="7 8">DSM 44215</strain>
    </source>
</reference>
<protein>
    <submittedName>
        <fullName evidence="7">Conjugative relaxase domain-containing protein, TrwC/TraI family</fullName>
    </submittedName>
</protein>
<evidence type="ECO:0000259" key="5">
    <source>
        <dbReference type="Pfam" id="PF08751"/>
    </source>
</evidence>
<evidence type="ECO:0000256" key="1">
    <source>
        <dbReference type="ARBA" id="ARBA00022741"/>
    </source>
</evidence>
<dbReference type="Proteomes" id="UP000183180">
    <property type="component" value="Unassembled WGS sequence"/>
</dbReference>
<feature type="compositionally biased region" description="Basic and acidic residues" evidence="4">
    <location>
        <begin position="2063"/>
        <end position="2072"/>
    </location>
</feature>
<gene>
    <name evidence="7" type="ORF">SAMN04488548_13044</name>
</gene>
<evidence type="ECO:0000256" key="4">
    <source>
        <dbReference type="SAM" id="MobiDB-lite"/>
    </source>
</evidence>
<feature type="compositionally biased region" description="Polar residues" evidence="4">
    <location>
        <begin position="2034"/>
        <end position="2055"/>
    </location>
</feature>
<dbReference type="SUPFAM" id="SSF52540">
    <property type="entry name" value="P-loop containing nucleoside triphosphate hydrolases"/>
    <property type="match status" value="2"/>
</dbReference>
<organism evidence="7 8">
    <name type="scientific">Gordonia westfalica</name>
    <dbReference type="NCBI Taxonomy" id="158898"/>
    <lineage>
        <taxon>Bacteria</taxon>
        <taxon>Bacillati</taxon>
        <taxon>Actinomycetota</taxon>
        <taxon>Actinomycetes</taxon>
        <taxon>Mycobacteriales</taxon>
        <taxon>Gordoniaceae</taxon>
        <taxon>Gordonia</taxon>
    </lineage>
</organism>
<keyword evidence="3" id="KW-0175">Coiled coil</keyword>
<dbReference type="Pfam" id="PF13604">
    <property type="entry name" value="AAA_30"/>
    <property type="match status" value="1"/>
</dbReference>
<evidence type="ECO:0000259" key="6">
    <source>
        <dbReference type="Pfam" id="PF13538"/>
    </source>
</evidence>
<feature type="coiled-coil region" evidence="3">
    <location>
        <begin position="1628"/>
        <end position="1655"/>
    </location>
</feature>
<dbReference type="PANTHER" id="PTHR43788:SF6">
    <property type="entry name" value="DNA HELICASE B"/>
    <property type="match status" value="1"/>
</dbReference>
<feature type="region of interest" description="Disordered" evidence="4">
    <location>
        <begin position="1454"/>
        <end position="1482"/>
    </location>
</feature>